<name>A0AAV6KD98_9ERIC</name>
<gene>
    <name evidence="1" type="ORF">RHGRI_015439</name>
</gene>
<dbReference type="EMBL" id="JACTNZ010000005">
    <property type="protein sequence ID" value="KAG5550468.1"/>
    <property type="molecule type" value="Genomic_DNA"/>
</dbReference>
<dbReference type="Proteomes" id="UP000823749">
    <property type="component" value="Chromosome 5"/>
</dbReference>
<evidence type="ECO:0000313" key="1">
    <source>
        <dbReference type="EMBL" id="KAG5550468.1"/>
    </source>
</evidence>
<evidence type="ECO:0000313" key="2">
    <source>
        <dbReference type="Proteomes" id="UP000823749"/>
    </source>
</evidence>
<proteinExistence type="predicted"/>
<keyword evidence="2" id="KW-1185">Reference proteome</keyword>
<reference evidence="1" key="1">
    <citation type="submission" date="2020-08" db="EMBL/GenBank/DDBJ databases">
        <title>Plant Genome Project.</title>
        <authorList>
            <person name="Zhang R.-G."/>
        </authorList>
    </citation>
    <scope>NUCLEOTIDE SEQUENCE</scope>
    <source>
        <strain evidence="1">WSP0</strain>
        <tissue evidence="1">Leaf</tissue>
    </source>
</reference>
<accession>A0AAV6KD98</accession>
<protein>
    <submittedName>
        <fullName evidence="1">Uncharacterized protein</fullName>
    </submittedName>
</protein>
<dbReference type="AlphaFoldDB" id="A0AAV6KD98"/>
<sequence length="57" mass="6718">MSNFFHISQVICSIQSDIRTYVSSWRKLRKSDENRLLCSDWNISSGIICTDRSYGWL</sequence>
<comment type="caution">
    <text evidence="1">The sequence shown here is derived from an EMBL/GenBank/DDBJ whole genome shotgun (WGS) entry which is preliminary data.</text>
</comment>
<organism evidence="1 2">
    <name type="scientific">Rhododendron griersonianum</name>
    <dbReference type="NCBI Taxonomy" id="479676"/>
    <lineage>
        <taxon>Eukaryota</taxon>
        <taxon>Viridiplantae</taxon>
        <taxon>Streptophyta</taxon>
        <taxon>Embryophyta</taxon>
        <taxon>Tracheophyta</taxon>
        <taxon>Spermatophyta</taxon>
        <taxon>Magnoliopsida</taxon>
        <taxon>eudicotyledons</taxon>
        <taxon>Gunneridae</taxon>
        <taxon>Pentapetalae</taxon>
        <taxon>asterids</taxon>
        <taxon>Ericales</taxon>
        <taxon>Ericaceae</taxon>
        <taxon>Ericoideae</taxon>
        <taxon>Rhodoreae</taxon>
        <taxon>Rhododendron</taxon>
    </lineage>
</organism>